<reference evidence="10 11" key="1">
    <citation type="submission" date="2019-09" db="EMBL/GenBank/DDBJ databases">
        <title>Bird 10,000 Genomes (B10K) Project - Family phase.</title>
        <authorList>
            <person name="Zhang G."/>
        </authorList>
    </citation>
    <scope>NUCLEOTIDE SEQUENCE [LARGE SCALE GENOMIC DNA]</scope>
    <source>
        <strain evidence="10">OUT-0050</strain>
        <tissue evidence="10">Muscle</tissue>
    </source>
</reference>
<evidence type="ECO:0000313" key="10">
    <source>
        <dbReference type="EMBL" id="NWZ08544.1"/>
    </source>
</evidence>
<evidence type="ECO:0000256" key="8">
    <source>
        <dbReference type="ARBA" id="ARBA00023136"/>
    </source>
</evidence>
<organism evidence="10 11">
    <name type="scientific">Agelaius phoeniceus</name>
    <name type="common">Red-winged blackbird</name>
    <name type="synonym">Oriolus phoeniceus</name>
    <dbReference type="NCBI Taxonomy" id="39638"/>
    <lineage>
        <taxon>Eukaryota</taxon>
        <taxon>Metazoa</taxon>
        <taxon>Chordata</taxon>
        <taxon>Craniata</taxon>
        <taxon>Vertebrata</taxon>
        <taxon>Euteleostomi</taxon>
        <taxon>Archelosauria</taxon>
        <taxon>Archosauria</taxon>
        <taxon>Dinosauria</taxon>
        <taxon>Saurischia</taxon>
        <taxon>Theropoda</taxon>
        <taxon>Coelurosauria</taxon>
        <taxon>Aves</taxon>
        <taxon>Neognathae</taxon>
        <taxon>Neoaves</taxon>
        <taxon>Telluraves</taxon>
        <taxon>Australaves</taxon>
        <taxon>Passeriformes</taxon>
        <taxon>Passeroidea</taxon>
        <taxon>Icteridae</taxon>
        <taxon>Agelaius</taxon>
    </lineage>
</organism>
<keyword evidence="11" id="KW-1185">Reference proteome</keyword>
<comment type="similarity">
    <text evidence="3 9">Belongs to the cytochrome c oxidase IV family.</text>
</comment>
<dbReference type="UniPathway" id="UPA00705"/>
<dbReference type="InterPro" id="IPR013288">
    <property type="entry name" value="Cyt_c_oxidase_su4"/>
</dbReference>
<evidence type="ECO:0000256" key="5">
    <source>
        <dbReference type="ARBA" id="ARBA00022792"/>
    </source>
</evidence>
<dbReference type="CDD" id="cd00922">
    <property type="entry name" value="Cyt_c_Oxidase_IV"/>
    <property type="match status" value="1"/>
</dbReference>
<dbReference type="PANTHER" id="PTHR10707">
    <property type="entry name" value="CYTOCHROME C OXIDASE SUBUNIT IV"/>
    <property type="match status" value="1"/>
</dbReference>
<evidence type="ECO:0000256" key="3">
    <source>
        <dbReference type="ARBA" id="ARBA00008135"/>
    </source>
</evidence>
<gene>
    <name evidence="10" type="primary">Cox4i1</name>
    <name evidence="10" type="ORF">AGEPHO_R11428</name>
</gene>
<dbReference type="FunFam" id="1.10.442.10:FF:000001">
    <property type="entry name" value="Cytochrome c oxidase subunit 4 isoform 1"/>
    <property type="match status" value="1"/>
</dbReference>
<evidence type="ECO:0000256" key="1">
    <source>
        <dbReference type="ARBA" id="ARBA00004434"/>
    </source>
</evidence>
<protein>
    <recommendedName>
        <fullName evidence="9">Cytochrome c oxidase subunit 4</fullName>
    </recommendedName>
</protein>
<comment type="subunit">
    <text evidence="9">Component of the cytochrome c oxidase (complex IV, CIV), a multisubunit enzyme composed of 14 subunits.</text>
</comment>
<proteinExistence type="inferred from homology"/>
<accession>A0A7K7JQ55</accession>
<dbReference type="PANTHER" id="PTHR10707:SF12">
    <property type="entry name" value="CYTOCHROME C OXIDASE SUBUNIT 4 ISOFORM 1, MITOCHONDRIAL"/>
    <property type="match status" value="1"/>
</dbReference>
<dbReference type="Gene3D" id="1.10.442.10">
    <property type="entry name" value="Cytochrome c oxidase subunit IV"/>
    <property type="match status" value="1"/>
</dbReference>
<dbReference type="InterPro" id="IPR036639">
    <property type="entry name" value="Cyt_c_oxidase_su4_sf"/>
</dbReference>
<name>A0A7K7JQ55_AGEPH</name>
<feature type="non-terminal residue" evidence="10">
    <location>
        <position position="1"/>
    </location>
</feature>
<comment type="subcellular location">
    <subcellularLocation>
        <location evidence="1 9">Mitochondrion inner membrane</location>
        <topology evidence="1 9">Single-pass membrane protein</topology>
    </subcellularLocation>
</comment>
<comment type="caution">
    <text evidence="10">The sequence shown here is derived from an EMBL/GenBank/DDBJ whole genome shotgun (WGS) entry which is preliminary data.</text>
</comment>
<dbReference type="GO" id="GO:0045277">
    <property type="term" value="C:respiratory chain complex IV"/>
    <property type="evidence" value="ECO:0007669"/>
    <property type="project" value="InterPro"/>
</dbReference>
<sequence>VYRIKFNETYAEMNKGTNEWKTVLGGVLFFLGLTGIILIWQKHFMYGPVPHTFSDEWLSAQTKRMLDMRVNPVQGITAQWDFDKNEWKK</sequence>
<keyword evidence="8 9" id="KW-0472">Membrane</keyword>
<evidence type="ECO:0000256" key="4">
    <source>
        <dbReference type="ARBA" id="ARBA00022692"/>
    </source>
</evidence>
<keyword evidence="6 9" id="KW-1133">Transmembrane helix</keyword>
<evidence type="ECO:0000256" key="7">
    <source>
        <dbReference type="ARBA" id="ARBA00023128"/>
    </source>
</evidence>
<feature type="non-terminal residue" evidence="10">
    <location>
        <position position="89"/>
    </location>
</feature>
<dbReference type="PRINTS" id="PR01873">
    <property type="entry name" value="CYTCOXIDASE4"/>
</dbReference>
<comment type="function">
    <text evidence="9">Component of the cytochrome c oxidase, the last enzyme in the mitochondrial electron transport chain which drives oxidative phosphorylation.</text>
</comment>
<dbReference type="GO" id="GO:0006123">
    <property type="term" value="P:mitochondrial electron transport, cytochrome c to oxygen"/>
    <property type="evidence" value="ECO:0007669"/>
    <property type="project" value="InterPro"/>
</dbReference>
<dbReference type="AlphaFoldDB" id="A0A7K7JQ55"/>
<evidence type="ECO:0000256" key="6">
    <source>
        <dbReference type="ARBA" id="ARBA00022989"/>
    </source>
</evidence>
<feature type="transmembrane region" description="Helical" evidence="9">
    <location>
        <begin position="20"/>
        <end position="40"/>
    </location>
</feature>
<keyword evidence="4 9" id="KW-0812">Transmembrane</keyword>
<dbReference type="InterPro" id="IPR004203">
    <property type="entry name" value="Cyt_c_oxidase_su4_fam"/>
</dbReference>
<keyword evidence="5 9" id="KW-0999">Mitochondrion inner membrane</keyword>
<dbReference type="EMBL" id="VZSP01000724">
    <property type="protein sequence ID" value="NWZ08544.1"/>
    <property type="molecule type" value="Genomic_DNA"/>
</dbReference>
<evidence type="ECO:0000313" key="11">
    <source>
        <dbReference type="Proteomes" id="UP000521525"/>
    </source>
</evidence>
<dbReference type="GO" id="GO:0005743">
    <property type="term" value="C:mitochondrial inner membrane"/>
    <property type="evidence" value="ECO:0007669"/>
    <property type="project" value="UniProtKB-SubCell"/>
</dbReference>
<evidence type="ECO:0000256" key="9">
    <source>
        <dbReference type="RuleBase" id="RU367145"/>
    </source>
</evidence>
<keyword evidence="7 9" id="KW-0496">Mitochondrion</keyword>
<dbReference type="SUPFAM" id="SSF81406">
    <property type="entry name" value="Mitochondrial cytochrome c oxidase subunit IV"/>
    <property type="match status" value="1"/>
</dbReference>
<comment type="pathway">
    <text evidence="2 9">Energy metabolism; oxidative phosphorylation.</text>
</comment>
<dbReference type="Proteomes" id="UP000521525">
    <property type="component" value="Unassembled WGS sequence"/>
</dbReference>
<dbReference type="Pfam" id="PF02936">
    <property type="entry name" value="COX4"/>
    <property type="match status" value="1"/>
</dbReference>
<evidence type="ECO:0000256" key="2">
    <source>
        <dbReference type="ARBA" id="ARBA00004673"/>
    </source>
</evidence>